<dbReference type="Pfam" id="PF01926">
    <property type="entry name" value="MMR_HSR1"/>
    <property type="match status" value="1"/>
</dbReference>
<dbReference type="SUPFAM" id="SSF52540">
    <property type="entry name" value="P-loop containing nucleoside triphosphate hydrolases"/>
    <property type="match status" value="1"/>
</dbReference>
<evidence type="ECO:0000256" key="6">
    <source>
        <dbReference type="ARBA" id="ARBA00022842"/>
    </source>
</evidence>
<dbReference type="Gene3D" id="3.40.50.300">
    <property type="entry name" value="P-loop containing nucleotide triphosphate hydrolases"/>
    <property type="match status" value="1"/>
</dbReference>
<evidence type="ECO:0000256" key="10">
    <source>
        <dbReference type="HAMAP-Rule" id="MF_00321"/>
    </source>
</evidence>
<keyword evidence="9 10" id="KW-0131">Cell cycle</keyword>
<evidence type="ECO:0000259" key="11">
    <source>
        <dbReference type="PROSITE" id="PS51706"/>
    </source>
</evidence>
<reference evidence="12 13" key="1">
    <citation type="submission" date="2017-06" db="EMBL/GenBank/DDBJ databases">
        <title>Draft genome sequence of anaerobic fermentative bacterium Anaeromicrobium sediminis DY2726D isolated from West Pacific Ocean sediments.</title>
        <authorList>
            <person name="Zeng X."/>
        </authorList>
    </citation>
    <scope>NUCLEOTIDE SEQUENCE [LARGE SCALE GENOMIC DNA]</scope>
    <source>
        <strain evidence="12 13">DY2726D</strain>
    </source>
</reference>
<dbReference type="InterPro" id="IPR005225">
    <property type="entry name" value="Small_GTP-bd"/>
</dbReference>
<dbReference type="NCBIfam" id="TIGR03598">
    <property type="entry name" value="GTPase_YsxC"/>
    <property type="match status" value="1"/>
</dbReference>
<dbReference type="PANTHER" id="PTHR11649">
    <property type="entry name" value="MSS1/TRME-RELATED GTP-BINDING PROTEIN"/>
    <property type="match status" value="1"/>
</dbReference>
<gene>
    <name evidence="10" type="primary">engB</name>
    <name evidence="12" type="ORF">CCE28_13640</name>
</gene>
<feature type="domain" description="EngB-type G" evidence="11">
    <location>
        <begin position="23"/>
        <end position="196"/>
    </location>
</feature>
<evidence type="ECO:0000256" key="3">
    <source>
        <dbReference type="ARBA" id="ARBA00022618"/>
    </source>
</evidence>
<dbReference type="PROSITE" id="PS51706">
    <property type="entry name" value="G_ENGB"/>
    <property type="match status" value="1"/>
</dbReference>
<dbReference type="InterPro" id="IPR006073">
    <property type="entry name" value="GTP-bd"/>
</dbReference>
<evidence type="ECO:0000256" key="8">
    <source>
        <dbReference type="ARBA" id="ARBA00023210"/>
    </source>
</evidence>
<evidence type="ECO:0000256" key="1">
    <source>
        <dbReference type="ARBA" id="ARBA00001946"/>
    </source>
</evidence>
<evidence type="ECO:0000313" key="13">
    <source>
        <dbReference type="Proteomes" id="UP000216024"/>
    </source>
</evidence>
<dbReference type="GO" id="GO:0005829">
    <property type="term" value="C:cytosol"/>
    <property type="evidence" value="ECO:0007669"/>
    <property type="project" value="TreeGrafter"/>
</dbReference>
<dbReference type="OrthoDB" id="9804921at2"/>
<keyword evidence="3 10" id="KW-0132">Cell division</keyword>
<dbReference type="InterPro" id="IPR019987">
    <property type="entry name" value="GTP-bd_ribosome_bio_YsxC"/>
</dbReference>
<dbReference type="InterPro" id="IPR030393">
    <property type="entry name" value="G_ENGB_dom"/>
</dbReference>
<dbReference type="PANTHER" id="PTHR11649:SF13">
    <property type="entry name" value="ENGB-TYPE G DOMAIN-CONTAINING PROTEIN"/>
    <property type="match status" value="1"/>
</dbReference>
<evidence type="ECO:0000313" key="12">
    <source>
        <dbReference type="EMBL" id="PAB58708.1"/>
    </source>
</evidence>
<keyword evidence="8 10" id="KW-0717">Septation</keyword>
<dbReference type="EMBL" id="NIBG01000012">
    <property type="protein sequence ID" value="PAB58708.1"/>
    <property type="molecule type" value="Genomic_DNA"/>
</dbReference>
<dbReference type="AlphaFoldDB" id="A0A267MIE8"/>
<name>A0A267MIE8_9FIRM</name>
<evidence type="ECO:0000256" key="5">
    <source>
        <dbReference type="ARBA" id="ARBA00022741"/>
    </source>
</evidence>
<keyword evidence="7 10" id="KW-0342">GTP-binding</keyword>
<keyword evidence="6" id="KW-0460">Magnesium</keyword>
<protein>
    <recommendedName>
        <fullName evidence="10">Probable GTP-binding protein EngB</fullName>
    </recommendedName>
</protein>
<proteinExistence type="inferred from homology"/>
<dbReference type="CDD" id="cd01876">
    <property type="entry name" value="YihA_EngB"/>
    <property type="match status" value="1"/>
</dbReference>
<comment type="caution">
    <text evidence="12">The sequence shown here is derived from an EMBL/GenBank/DDBJ whole genome shotgun (WGS) entry which is preliminary data.</text>
</comment>
<evidence type="ECO:0000256" key="2">
    <source>
        <dbReference type="ARBA" id="ARBA00009638"/>
    </source>
</evidence>
<dbReference type="FunFam" id="3.40.50.300:FF:000098">
    <property type="entry name" value="Probable GTP-binding protein EngB"/>
    <property type="match status" value="1"/>
</dbReference>
<dbReference type="GO" id="GO:0005525">
    <property type="term" value="F:GTP binding"/>
    <property type="evidence" value="ECO:0007669"/>
    <property type="project" value="UniProtKB-UniRule"/>
</dbReference>
<evidence type="ECO:0000256" key="4">
    <source>
        <dbReference type="ARBA" id="ARBA00022723"/>
    </source>
</evidence>
<comment type="function">
    <text evidence="10">Necessary for normal cell division and for the maintenance of normal septation.</text>
</comment>
<keyword evidence="5 10" id="KW-0547">Nucleotide-binding</keyword>
<accession>A0A267MIE8</accession>
<keyword evidence="4" id="KW-0479">Metal-binding</keyword>
<dbReference type="InterPro" id="IPR027417">
    <property type="entry name" value="P-loop_NTPase"/>
</dbReference>
<evidence type="ECO:0000256" key="7">
    <source>
        <dbReference type="ARBA" id="ARBA00023134"/>
    </source>
</evidence>
<dbReference type="HAMAP" id="MF_00321">
    <property type="entry name" value="GTPase_EngB"/>
    <property type="match status" value="1"/>
</dbReference>
<keyword evidence="13" id="KW-1185">Reference proteome</keyword>
<dbReference type="NCBIfam" id="TIGR00231">
    <property type="entry name" value="small_GTP"/>
    <property type="match status" value="1"/>
</dbReference>
<comment type="cofactor">
    <cofactor evidence="1">
        <name>Mg(2+)</name>
        <dbReference type="ChEBI" id="CHEBI:18420"/>
    </cofactor>
</comment>
<evidence type="ECO:0000256" key="9">
    <source>
        <dbReference type="ARBA" id="ARBA00023306"/>
    </source>
</evidence>
<organism evidence="12 13">
    <name type="scientific">Anaeromicrobium sediminis</name>
    <dbReference type="NCBI Taxonomy" id="1478221"/>
    <lineage>
        <taxon>Bacteria</taxon>
        <taxon>Bacillati</taxon>
        <taxon>Bacillota</taxon>
        <taxon>Clostridia</taxon>
        <taxon>Peptostreptococcales</taxon>
        <taxon>Thermotaleaceae</taxon>
        <taxon>Anaeromicrobium</taxon>
    </lineage>
</organism>
<dbReference type="GO" id="GO:0046872">
    <property type="term" value="F:metal ion binding"/>
    <property type="evidence" value="ECO:0007669"/>
    <property type="project" value="UniProtKB-KW"/>
</dbReference>
<dbReference type="Proteomes" id="UP000216024">
    <property type="component" value="Unassembled WGS sequence"/>
</dbReference>
<sequence>MKIRSAEILISAVKPAQYPEDINQPEIAMAGRSNVGKSSTINMLLNRRKLARTSSSPGKTQTLNFYGINDEFRLVDLPGYGYAKVSKSAKATWGNMMETYLSGRENLVAVFLLVDIRHKPTAQDKQMYEWIKHFGFQGIVIATKSDKISRGQRQKHLSIIKKELEMEADDILIPVSAQNRDGKEHVWSLIEELFRVNDYEVRED</sequence>
<comment type="similarity">
    <text evidence="2 10">Belongs to the TRAFAC class TrmE-Era-EngA-EngB-Septin-like GTPase superfamily. EngB GTPase family.</text>
</comment>
<dbReference type="GO" id="GO:0000917">
    <property type="term" value="P:division septum assembly"/>
    <property type="evidence" value="ECO:0007669"/>
    <property type="project" value="UniProtKB-KW"/>
</dbReference>
<dbReference type="RefSeq" id="WP_095134288.1">
    <property type="nucleotide sequence ID" value="NZ_NIBG01000012.1"/>
</dbReference>